<sequence>MLRLLAGCVLLAILTTACSSAQPSPTAPTAPASRTSGPAGAAATSARSAPAIARCAKPAPDTPAAFAAALGALPSQQWGAADLSVSVPMPDGRIVWLYGDTLTGPDPAHLSGLVHSSAVVQDAGCFHVSARGAQLLPNDNPARISWPSGAIALDNTHLLVATGQQKLTGACGLCFRQVGLRGAIVTLEPDGDLRFSHWLAKWPALKDNIVWGTGFARRGSTIVMYGISGTGLRRALYVATATAAGAARGEWSLGRRPVADAIGPAGGSAYADPDGWHYVTKSGRAIVRLDAPAPRGPYTREVIGAVPAPASGQVRYMASAHPEARVSGGGLLVTVCSNWVDGKAHRLSSYRPVYLGLTRARG</sequence>
<organism evidence="3 4">
    <name type="scientific">Jatrophihabitans cynanchi</name>
    <dbReference type="NCBI Taxonomy" id="2944128"/>
    <lineage>
        <taxon>Bacteria</taxon>
        <taxon>Bacillati</taxon>
        <taxon>Actinomycetota</taxon>
        <taxon>Actinomycetes</taxon>
        <taxon>Jatrophihabitantales</taxon>
        <taxon>Jatrophihabitantaceae</taxon>
        <taxon>Jatrophihabitans</taxon>
    </lineage>
</organism>
<evidence type="ECO:0000313" key="4">
    <source>
        <dbReference type="Proteomes" id="UP001164693"/>
    </source>
</evidence>
<dbReference type="Proteomes" id="UP001164693">
    <property type="component" value="Chromosome"/>
</dbReference>
<reference evidence="3" key="1">
    <citation type="submission" date="2022-05" db="EMBL/GenBank/DDBJ databases">
        <title>Jatrophihabitans sp. SB3-54 whole genome sequence.</title>
        <authorList>
            <person name="Suh M.K."/>
            <person name="Eom M.K."/>
            <person name="Kim J.S."/>
            <person name="Kim H.S."/>
            <person name="Do H.E."/>
            <person name="Shin Y.K."/>
            <person name="Lee J.-S."/>
        </authorList>
    </citation>
    <scope>NUCLEOTIDE SEQUENCE</scope>
    <source>
        <strain evidence="3">SB3-54</strain>
    </source>
</reference>
<keyword evidence="2" id="KW-0732">Signal</keyword>
<evidence type="ECO:0008006" key="5">
    <source>
        <dbReference type="Google" id="ProtNLM"/>
    </source>
</evidence>
<dbReference type="PROSITE" id="PS51257">
    <property type="entry name" value="PROKAR_LIPOPROTEIN"/>
    <property type="match status" value="1"/>
</dbReference>
<gene>
    <name evidence="3" type="ORF">M6B22_13460</name>
</gene>
<name>A0ABY7JT90_9ACTN</name>
<dbReference type="RefSeq" id="WP_269442064.1">
    <property type="nucleotide sequence ID" value="NZ_CP097463.1"/>
</dbReference>
<feature type="chain" id="PRO_5045229385" description="Exo-alpha-sialidase" evidence="2">
    <location>
        <begin position="22"/>
        <end position="362"/>
    </location>
</feature>
<accession>A0ABY7JT90</accession>
<evidence type="ECO:0000313" key="3">
    <source>
        <dbReference type="EMBL" id="WAX55548.1"/>
    </source>
</evidence>
<keyword evidence="4" id="KW-1185">Reference proteome</keyword>
<dbReference type="EMBL" id="CP097463">
    <property type="protein sequence ID" value="WAX55548.1"/>
    <property type="molecule type" value="Genomic_DNA"/>
</dbReference>
<protein>
    <recommendedName>
        <fullName evidence="5">Exo-alpha-sialidase</fullName>
    </recommendedName>
</protein>
<proteinExistence type="predicted"/>
<feature type="region of interest" description="Disordered" evidence="1">
    <location>
        <begin position="20"/>
        <end position="43"/>
    </location>
</feature>
<feature type="signal peptide" evidence="2">
    <location>
        <begin position="1"/>
        <end position="21"/>
    </location>
</feature>
<evidence type="ECO:0000256" key="2">
    <source>
        <dbReference type="SAM" id="SignalP"/>
    </source>
</evidence>
<evidence type="ECO:0000256" key="1">
    <source>
        <dbReference type="SAM" id="MobiDB-lite"/>
    </source>
</evidence>